<feature type="domain" description="C2H2-type" evidence="10">
    <location>
        <begin position="229"/>
        <end position="251"/>
    </location>
</feature>
<name>A0A6J1T2E2_FRAOC</name>
<dbReference type="Pfam" id="PF13894">
    <property type="entry name" value="zf-C2H2_4"/>
    <property type="match status" value="1"/>
</dbReference>
<feature type="binding site" evidence="8">
    <location>
        <position position="19"/>
    </location>
    <ligand>
        <name>Zn(2+)</name>
        <dbReference type="ChEBI" id="CHEBI:29105"/>
    </ligand>
</feature>
<feature type="region of interest" description="Disordered" evidence="9">
    <location>
        <begin position="167"/>
        <end position="186"/>
    </location>
</feature>
<dbReference type="SMART" id="SM00355">
    <property type="entry name" value="ZnF_C2H2"/>
    <property type="match status" value="5"/>
</dbReference>
<evidence type="ECO:0000313" key="13">
    <source>
        <dbReference type="RefSeq" id="XP_026287739.1"/>
    </source>
</evidence>
<evidence type="ECO:0000256" key="7">
    <source>
        <dbReference type="PROSITE-ProRule" id="PRU00042"/>
    </source>
</evidence>
<evidence type="ECO:0000313" key="12">
    <source>
        <dbReference type="Proteomes" id="UP000504606"/>
    </source>
</evidence>
<dbReference type="PANTHER" id="PTHR24379:SF127">
    <property type="entry name" value="BLOODY FINGERS-RELATED"/>
    <property type="match status" value="1"/>
</dbReference>
<dbReference type="Pfam" id="PF07776">
    <property type="entry name" value="zf-AD"/>
    <property type="match status" value="1"/>
</dbReference>
<dbReference type="InterPro" id="IPR036236">
    <property type="entry name" value="Znf_C2H2_sf"/>
</dbReference>
<evidence type="ECO:0000256" key="3">
    <source>
        <dbReference type="ARBA" id="ARBA00022771"/>
    </source>
</evidence>
<dbReference type="AlphaFoldDB" id="A0A6J1T2E2"/>
<organism evidence="12 13">
    <name type="scientific">Frankliniella occidentalis</name>
    <name type="common">Western flower thrips</name>
    <name type="synonym">Euthrips occidentalis</name>
    <dbReference type="NCBI Taxonomy" id="133901"/>
    <lineage>
        <taxon>Eukaryota</taxon>
        <taxon>Metazoa</taxon>
        <taxon>Ecdysozoa</taxon>
        <taxon>Arthropoda</taxon>
        <taxon>Hexapoda</taxon>
        <taxon>Insecta</taxon>
        <taxon>Pterygota</taxon>
        <taxon>Neoptera</taxon>
        <taxon>Paraneoptera</taxon>
        <taxon>Thysanoptera</taxon>
        <taxon>Terebrantia</taxon>
        <taxon>Thripoidea</taxon>
        <taxon>Thripidae</taxon>
        <taxon>Frankliniella</taxon>
    </lineage>
</organism>
<dbReference type="SUPFAM" id="SSF57716">
    <property type="entry name" value="Glucocorticoid receptor-like (DNA-binding domain)"/>
    <property type="match status" value="1"/>
</dbReference>
<dbReference type="GO" id="GO:0000977">
    <property type="term" value="F:RNA polymerase II transcription regulatory region sequence-specific DNA binding"/>
    <property type="evidence" value="ECO:0007669"/>
    <property type="project" value="TreeGrafter"/>
</dbReference>
<dbReference type="Pfam" id="PF00096">
    <property type="entry name" value="zf-C2H2"/>
    <property type="match status" value="2"/>
</dbReference>
<dbReference type="PROSITE" id="PS50157">
    <property type="entry name" value="ZINC_FINGER_C2H2_2"/>
    <property type="match status" value="5"/>
</dbReference>
<keyword evidence="5" id="KW-0805">Transcription regulation</keyword>
<dbReference type="GO" id="GO:0008270">
    <property type="term" value="F:zinc ion binding"/>
    <property type="evidence" value="ECO:0007669"/>
    <property type="project" value="UniProtKB-UniRule"/>
</dbReference>
<keyword evidence="12" id="KW-1185">Reference proteome</keyword>
<feature type="domain" description="C2H2-type" evidence="10">
    <location>
        <begin position="202"/>
        <end position="229"/>
    </location>
</feature>
<feature type="binding site" evidence="8">
    <location>
        <position position="67"/>
    </location>
    <ligand>
        <name>Zn(2+)</name>
        <dbReference type="ChEBI" id="CHEBI:29105"/>
    </ligand>
</feature>
<reference evidence="13" key="1">
    <citation type="submission" date="2025-08" db="UniProtKB">
        <authorList>
            <consortium name="RefSeq"/>
        </authorList>
    </citation>
    <scope>IDENTIFICATION</scope>
    <source>
        <tissue evidence="13">Whole organism</tissue>
    </source>
</reference>
<dbReference type="InterPro" id="IPR013087">
    <property type="entry name" value="Znf_C2H2_type"/>
</dbReference>
<evidence type="ECO:0000256" key="5">
    <source>
        <dbReference type="ARBA" id="ARBA00023015"/>
    </source>
</evidence>
<keyword evidence="6" id="KW-0804">Transcription</keyword>
<dbReference type="PROSITE" id="PS51915">
    <property type="entry name" value="ZAD"/>
    <property type="match status" value="1"/>
</dbReference>
<dbReference type="KEGG" id="foc:113213036"/>
<dbReference type="RefSeq" id="XP_026287739.1">
    <property type="nucleotide sequence ID" value="XM_026431954.2"/>
</dbReference>
<feature type="domain" description="C2H2-type" evidence="10">
    <location>
        <begin position="257"/>
        <end position="284"/>
    </location>
</feature>
<keyword evidence="4 8" id="KW-0862">Zinc</keyword>
<evidence type="ECO:0000256" key="8">
    <source>
        <dbReference type="PROSITE-ProRule" id="PRU01263"/>
    </source>
</evidence>
<feature type="binding site" evidence="8">
    <location>
        <position position="64"/>
    </location>
    <ligand>
        <name>Zn(2+)</name>
        <dbReference type="ChEBI" id="CHEBI:29105"/>
    </ligand>
</feature>
<protein>
    <submittedName>
        <fullName evidence="13">Zinc finger protein 25-like isoform X1</fullName>
    </submittedName>
</protein>
<keyword evidence="3 7" id="KW-0863">Zinc-finger</keyword>
<evidence type="ECO:0000256" key="2">
    <source>
        <dbReference type="ARBA" id="ARBA00022737"/>
    </source>
</evidence>
<dbReference type="GO" id="GO:0000981">
    <property type="term" value="F:DNA-binding transcription factor activity, RNA polymerase II-specific"/>
    <property type="evidence" value="ECO:0007669"/>
    <property type="project" value="TreeGrafter"/>
</dbReference>
<evidence type="ECO:0000259" key="11">
    <source>
        <dbReference type="PROSITE" id="PS51915"/>
    </source>
</evidence>
<dbReference type="GeneID" id="113213036"/>
<accession>A0A6J1T2E2</accession>
<dbReference type="OrthoDB" id="6077919at2759"/>
<dbReference type="SMART" id="SM00868">
    <property type="entry name" value="zf-AD"/>
    <property type="match status" value="1"/>
</dbReference>
<feature type="binding site" evidence="8">
    <location>
        <position position="16"/>
    </location>
    <ligand>
        <name>Zn(2+)</name>
        <dbReference type="ChEBI" id="CHEBI:29105"/>
    </ligand>
</feature>
<evidence type="ECO:0000256" key="6">
    <source>
        <dbReference type="ARBA" id="ARBA00023163"/>
    </source>
</evidence>
<evidence type="ECO:0000256" key="4">
    <source>
        <dbReference type="ARBA" id="ARBA00022833"/>
    </source>
</evidence>
<dbReference type="GO" id="GO:0005634">
    <property type="term" value="C:nucleus"/>
    <property type="evidence" value="ECO:0007669"/>
    <property type="project" value="InterPro"/>
</dbReference>
<feature type="domain" description="ZAD" evidence="11">
    <location>
        <begin position="14"/>
        <end position="91"/>
    </location>
</feature>
<dbReference type="InterPro" id="IPR012934">
    <property type="entry name" value="Znf_AD"/>
</dbReference>
<gene>
    <name evidence="13" type="primary">LOC113213036</name>
</gene>
<evidence type="ECO:0000259" key="10">
    <source>
        <dbReference type="PROSITE" id="PS50157"/>
    </source>
</evidence>
<dbReference type="Gene3D" id="3.40.1800.20">
    <property type="match status" value="1"/>
</dbReference>
<dbReference type="PANTHER" id="PTHR24379">
    <property type="entry name" value="KRAB AND ZINC FINGER DOMAIN-CONTAINING"/>
    <property type="match status" value="1"/>
</dbReference>
<evidence type="ECO:0000256" key="1">
    <source>
        <dbReference type="ARBA" id="ARBA00022723"/>
    </source>
</evidence>
<evidence type="ECO:0000256" key="9">
    <source>
        <dbReference type="SAM" id="MobiDB-lite"/>
    </source>
</evidence>
<feature type="domain" description="C2H2-type" evidence="10">
    <location>
        <begin position="285"/>
        <end position="314"/>
    </location>
</feature>
<dbReference type="FunFam" id="3.30.160.60:FF:000032">
    <property type="entry name" value="Krueppel-like factor 4"/>
    <property type="match status" value="1"/>
</dbReference>
<dbReference type="Gene3D" id="3.30.160.60">
    <property type="entry name" value="Classic Zinc Finger"/>
    <property type="match status" value="3"/>
</dbReference>
<keyword evidence="2" id="KW-0677">Repeat</keyword>
<dbReference type="SUPFAM" id="SSF57667">
    <property type="entry name" value="beta-beta-alpha zinc fingers"/>
    <property type="match status" value="3"/>
</dbReference>
<keyword evidence="1 8" id="KW-0479">Metal-binding</keyword>
<feature type="domain" description="C2H2-type" evidence="10">
    <location>
        <begin position="315"/>
        <end position="338"/>
    </location>
</feature>
<sequence>MEMIYEIDSNDILDKCRLCLTDSSSMQDLLVPNSSHVNEVLLDKISDSLSIIISDFENLPSKVCNGCCEQVERAYDFKKKCLAVDSLLRNHGKLKQKERRQALTLPHNVAPASDIFSNTESFGVSTECASIPSTSTGKMNYDPELLKVEIKEEDVDETLIGSISSESDFEDIPSTSSKNNPKLKHTISSKRKVQTLLESAKFRCTSCGKSFCNKYSLSRHKQSHSKKTFTCSFCDKIFTNQESWLRHERMHQIGNRYKCQMCEKSYVSSTSYAAHLRKHTGERPYKCVIQDCEETFYLLSSFERHIAKHKGMKEFKCEICSSAFWVPDDLRAHVNRMH</sequence>
<dbReference type="PROSITE" id="PS00028">
    <property type="entry name" value="ZINC_FINGER_C2H2_1"/>
    <property type="match status" value="4"/>
</dbReference>
<dbReference type="Proteomes" id="UP000504606">
    <property type="component" value="Unplaced"/>
</dbReference>
<proteinExistence type="predicted"/>